<dbReference type="RefSeq" id="WP_261187259.1">
    <property type="nucleotide sequence ID" value="NZ_JAXBLV010000195.1"/>
</dbReference>
<evidence type="ECO:0000313" key="1">
    <source>
        <dbReference type="EMBL" id="MDY3561500.1"/>
    </source>
</evidence>
<dbReference type="EMBL" id="JAXBLV010000195">
    <property type="protein sequence ID" value="MDY3561500.1"/>
    <property type="molecule type" value="Genomic_DNA"/>
</dbReference>
<dbReference type="Pfam" id="PF04337">
    <property type="entry name" value="DUF480"/>
    <property type="match status" value="1"/>
</dbReference>
<dbReference type="InterPro" id="IPR007432">
    <property type="entry name" value="DUF480"/>
</dbReference>
<protein>
    <submittedName>
        <fullName evidence="1">YceH family protein</fullName>
    </submittedName>
</protein>
<gene>
    <name evidence="1" type="ORF">R5W23_002778</name>
</gene>
<sequence>MSSDAPPAPEQPPAPAWVPLSPLDRRILGVLIEKQKTSKNSDSYPLTLNALVTGCNQKSNRDPVVELNEIEVEDGLESLQERGFVTRIEGGRTDRYRHEMYNLWTQSGPGIAVLAELLLRGAQTKGDLRTRAARMAPIDTLDALEEVLQPLVERRLVVYLTGPDRRGAVVTHGFHTGDELIALKALHAGGPVPISDATVPAVRSAPPGFDARLTAALAEIEALKARVTALETQLAPAQKPPAPTP</sequence>
<dbReference type="PANTHER" id="PTHR38768">
    <property type="entry name" value="UPF0502 PROTEIN YCEH"/>
    <property type="match status" value="1"/>
</dbReference>
<proteinExistence type="predicted"/>
<accession>A0ABU5F2D3</accession>
<dbReference type="InterPro" id="IPR036390">
    <property type="entry name" value="WH_DNA-bd_sf"/>
</dbReference>
<evidence type="ECO:0000313" key="2">
    <source>
        <dbReference type="Proteomes" id="UP001272242"/>
    </source>
</evidence>
<organism evidence="1 2">
    <name type="scientific">Gemmata algarum</name>
    <dbReference type="NCBI Taxonomy" id="2975278"/>
    <lineage>
        <taxon>Bacteria</taxon>
        <taxon>Pseudomonadati</taxon>
        <taxon>Planctomycetota</taxon>
        <taxon>Planctomycetia</taxon>
        <taxon>Gemmatales</taxon>
        <taxon>Gemmataceae</taxon>
        <taxon>Gemmata</taxon>
    </lineage>
</organism>
<dbReference type="PANTHER" id="PTHR38768:SF1">
    <property type="entry name" value="UPF0502 PROTEIN YCEH"/>
    <property type="match status" value="1"/>
</dbReference>
<reference evidence="2" key="1">
    <citation type="journal article" date="2023" name="Mar. Drugs">
        <title>Gemmata algarum, a Novel Planctomycete Isolated from an Algal Mat, Displays Antimicrobial Activity.</title>
        <authorList>
            <person name="Kumar G."/>
            <person name="Kallscheuer N."/>
            <person name="Kashif M."/>
            <person name="Ahamad S."/>
            <person name="Jagadeeshwari U."/>
            <person name="Pannikurungottu S."/>
            <person name="Haufschild T."/>
            <person name="Kabuu M."/>
            <person name="Sasikala C."/>
            <person name="Jogler C."/>
            <person name="Ramana C."/>
        </authorList>
    </citation>
    <scope>NUCLEOTIDE SEQUENCE [LARGE SCALE GENOMIC DNA]</scope>
    <source>
        <strain evidence="2">JC673</strain>
    </source>
</reference>
<dbReference type="Gene3D" id="1.10.10.10">
    <property type="entry name" value="Winged helix-like DNA-binding domain superfamily/Winged helix DNA-binding domain"/>
    <property type="match status" value="2"/>
</dbReference>
<comment type="caution">
    <text evidence="1">The sequence shown here is derived from an EMBL/GenBank/DDBJ whole genome shotgun (WGS) entry which is preliminary data.</text>
</comment>
<keyword evidence="2" id="KW-1185">Reference proteome</keyword>
<dbReference type="SUPFAM" id="SSF46785">
    <property type="entry name" value="Winged helix' DNA-binding domain"/>
    <property type="match status" value="2"/>
</dbReference>
<name>A0ABU5F2D3_9BACT</name>
<dbReference type="InterPro" id="IPR036388">
    <property type="entry name" value="WH-like_DNA-bd_sf"/>
</dbReference>
<dbReference type="Proteomes" id="UP001272242">
    <property type="component" value="Unassembled WGS sequence"/>
</dbReference>